<dbReference type="Proteomes" id="UP000595046">
    <property type="component" value="Chromosome"/>
</dbReference>
<organism evidence="2 3">
    <name type="scientific">Streptomyces bathyalis</name>
    <dbReference type="NCBI Taxonomy" id="2710756"/>
    <lineage>
        <taxon>Bacteria</taxon>
        <taxon>Bacillati</taxon>
        <taxon>Actinomycetota</taxon>
        <taxon>Actinomycetes</taxon>
        <taxon>Kitasatosporales</taxon>
        <taxon>Streptomycetaceae</taxon>
        <taxon>Streptomyces</taxon>
    </lineage>
</organism>
<dbReference type="PANTHER" id="PTHR33824">
    <property type="entry name" value="POLYKETIDE CYCLASE/DEHYDRASE AND LIPID TRANSPORT SUPERFAMILY PROTEIN"/>
    <property type="match status" value="1"/>
</dbReference>
<proteinExistence type="predicted"/>
<protein>
    <submittedName>
        <fullName evidence="2">SRPBCC family protein</fullName>
    </submittedName>
</protein>
<dbReference type="RefSeq" id="WP_197350946.1">
    <property type="nucleotide sequence ID" value="NZ_CP048882.1"/>
</dbReference>
<dbReference type="CDD" id="cd07817">
    <property type="entry name" value="SRPBCC_8"/>
    <property type="match status" value="1"/>
</dbReference>
<sequence>MSSSLVETVDVEAPLAVSWALWSDVAEWPKFLSHVKDVVRIDNRSFSWWLSLPGAEKSFTAEVTELIPQERIAWKTTDGVEHAGVVTFHRLSDTTSRVTLQIEYNPQDFVERLGALTKLDSTLTNYDLGEFKKAAENASGRNGTSGA</sequence>
<evidence type="ECO:0000259" key="1">
    <source>
        <dbReference type="Pfam" id="PF03364"/>
    </source>
</evidence>
<dbReference type="AlphaFoldDB" id="A0A7T1T685"/>
<gene>
    <name evidence="2" type="ORF">G4Z16_13050</name>
</gene>
<dbReference type="InterPro" id="IPR047137">
    <property type="entry name" value="ORF3"/>
</dbReference>
<dbReference type="InterPro" id="IPR023393">
    <property type="entry name" value="START-like_dom_sf"/>
</dbReference>
<keyword evidence="3" id="KW-1185">Reference proteome</keyword>
<dbReference type="Pfam" id="PF03364">
    <property type="entry name" value="Polyketide_cyc"/>
    <property type="match status" value="1"/>
</dbReference>
<dbReference type="EMBL" id="CP048882">
    <property type="protein sequence ID" value="QPP07156.1"/>
    <property type="molecule type" value="Genomic_DNA"/>
</dbReference>
<evidence type="ECO:0000313" key="2">
    <source>
        <dbReference type="EMBL" id="QPP07156.1"/>
    </source>
</evidence>
<dbReference type="Gene3D" id="3.30.530.20">
    <property type="match status" value="1"/>
</dbReference>
<dbReference type="KEGG" id="sbat:G4Z16_13050"/>
<dbReference type="SUPFAM" id="SSF55961">
    <property type="entry name" value="Bet v1-like"/>
    <property type="match status" value="1"/>
</dbReference>
<dbReference type="InterPro" id="IPR005031">
    <property type="entry name" value="COQ10_START"/>
</dbReference>
<evidence type="ECO:0000313" key="3">
    <source>
        <dbReference type="Proteomes" id="UP000595046"/>
    </source>
</evidence>
<name>A0A7T1T685_9ACTN</name>
<reference evidence="3" key="1">
    <citation type="submission" date="2020-02" db="EMBL/GenBank/DDBJ databases">
        <title>Streptomyces sp. ASO4wet.</title>
        <authorList>
            <person name="Risdian C."/>
            <person name="Landwehr W."/>
            <person name="Schupp P."/>
            <person name="Wink J."/>
        </authorList>
    </citation>
    <scope>NUCLEOTIDE SEQUENCE [LARGE SCALE GENOMIC DNA]</scope>
    <source>
        <strain evidence="3">ASO4wet</strain>
    </source>
</reference>
<accession>A0A7T1T685</accession>
<feature type="domain" description="Coenzyme Q-binding protein COQ10 START" evidence="1">
    <location>
        <begin position="11"/>
        <end position="119"/>
    </location>
</feature>
<dbReference type="PANTHER" id="PTHR33824:SF7">
    <property type="entry name" value="POLYKETIDE CYCLASE_DEHYDRASE AND LIPID TRANSPORT SUPERFAMILY PROTEIN"/>
    <property type="match status" value="1"/>
</dbReference>